<name>A0A2I0ANX0_9ASPA</name>
<sequence length="179" mass="18313">MVARTRKTNSAAHSVHVGKPSARAPDDGASTSTSRRRAGSASSSRGTRVSELQGMLANLTDMVTGLTAQQAVILRQTQLVCAVLPLPAPCPPVPAVPAPPPVAAIPEMIPAPAAAPAPVLPIPAVGSSICAPPSPGTLSLRCFLGPPHPTSTVTKITPYSFLPCLLWSPSSSLYMGKIQ</sequence>
<keyword evidence="3" id="KW-1185">Reference proteome</keyword>
<gene>
    <name evidence="2" type="ORF">AXF42_Ash002565</name>
</gene>
<dbReference type="EMBL" id="KZ451969">
    <property type="protein sequence ID" value="PKA57261.1"/>
    <property type="molecule type" value="Genomic_DNA"/>
</dbReference>
<accession>A0A2I0ANX0</accession>
<feature type="compositionally biased region" description="Low complexity" evidence="1">
    <location>
        <begin position="28"/>
        <end position="47"/>
    </location>
</feature>
<proteinExistence type="predicted"/>
<feature type="region of interest" description="Disordered" evidence="1">
    <location>
        <begin position="1"/>
        <end position="49"/>
    </location>
</feature>
<organism evidence="2 3">
    <name type="scientific">Apostasia shenzhenica</name>
    <dbReference type="NCBI Taxonomy" id="1088818"/>
    <lineage>
        <taxon>Eukaryota</taxon>
        <taxon>Viridiplantae</taxon>
        <taxon>Streptophyta</taxon>
        <taxon>Embryophyta</taxon>
        <taxon>Tracheophyta</taxon>
        <taxon>Spermatophyta</taxon>
        <taxon>Magnoliopsida</taxon>
        <taxon>Liliopsida</taxon>
        <taxon>Asparagales</taxon>
        <taxon>Orchidaceae</taxon>
        <taxon>Apostasioideae</taxon>
        <taxon>Apostasia</taxon>
    </lineage>
</organism>
<dbReference type="Proteomes" id="UP000236161">
    <property type="component" value="Unassembled WGS sequence"/>
</dbReference>
<dbReference type="AlphaFoldDB" id="A0A2I0ANX0"/>
<reference evidence="2 3" key="1">
    <citation type="journal article" date="2017" name="Nature">
        <title>The Apostasia genome and the evolution of orchids.</title>
        <authorList>
            <person name="Zhang G.Q."/>
            <person name="Liu K.W."/>
            <person name="Li Z."/>
            <person name="Lohaus R."/>
            <person name="Hsiao Y.Y."/>
            <person name="Niu S.C."/>
            <person name="Wang J.Y."/>
            <person name="Lin Y.C."/>
            <person name="Xu Q."/>
            <person name="Chen L.J."/>
            <person name="Yoshida K."/>
            <person name="Fujiwara S."/>
            <person name="Wang Z.W."/>
            <person name="Zhang Y.Q."/>
            <person name="Mitsuda N."/>
            <person name="Wang M."/>
            <person name="Liu G.H."/>
            <person name="Pecoraro L."/>
            <person name="Huang H.X."/>
            <person name="Xiao X.J."/>
            <person name="Lin M."/>
            <person name="Wu X.Y."/>
            <person name="Wu W.L."/>
            <person name="Chen Y.Y."/>
            <person name="Chang S.B."/>
            <person name="Sakamoto S."/>
            <person name="Ohme-Takagi M."/>
            <person name="Yagi M."/>
            <person name="Zeng S.J."/>
            <person name="Shen C.Y."/>
            <person name="Yeh C.M."/>
            <person name="Luo Y.B."/>
            <person name="Tsai W.C."/>
            <person name="Van de Peer Y."/>
            <person name="Liu Z.J."/>
        </authorList>
    </citation>
    <scope>NUCLEOTIDE SEQUENCE [LARGE SCALE GENOMIC DNA]</scope>
    <source>
        <strain evidence="3">cv. Shenzhen</strain>
        <tissue evidence="2">Stem</tissue>
    </source>
</reference>
<evidence type="ECO:0000313" key="2">
    <source>
        <dbReference type="EMBL" id="PKA57261.1"/>
    </source>
</evidence>
<evidence type="ECO:0000313" key="3">
    <source>
        <dbReference type="Proteomes" id="UP000236161"/>
    </source>
</evidence>
<evidence type="ECO:0000256" key="1">
    <source>
        <dbReference type="SAM" id="MobiDB-lite"/>
    </source>
</evidence>
<protein>
    <submittedName>
        <fullName evidence="2">Uncharacterized protein</fullName>
    </submittedName>
</protein>